<protein>
    <submittedName>
        <fullName evidence="2">Uncharacterized protein</fullName>
    </submittedName>
</protein>
<accession>W7KUQ0</accession>
<reference evidence="3" key="1">
    <citation type="submission" date="2013-03" db="EMBL/GenBank/DDBJ databases">
        <title>Draft genome sequence of Bacillus firmus DS1.</title>
        <authorList>
            <person name="Peng D."/>
            <person name="Zhu L."/>
            <person name="Sun M."/>
        </authorList>
    </citation>
    <scope>NUCLEOTIDE SEQUENCE [LARGE SCALE GENOMIC DNA]</scope>
    <source>
        <strain evidence="3">DS1</strain>
    </source>
</reference>
<name>W7KUQ0_CYTFI</name>
<keyword evidence="1" id="KW-0812">Transmembrane</keyword>
<evidence type="ECO:0000256" key="1">
    <source>
        <dbReference type="SAM" id="Phobius"/>
    </source>
</evidence>
<evidence type="ECO:0000313" key="3">
    <source>
        <dbReference type="Proteomes" id="UP000019270"/>
    </source>
</evidence>
<dbReference type="EMBL" id="APVL01000006">
    <property type="protein sequence ID" value="EWG11180.1"/>
    <property type="molecule type" value="Genomic_DNA"/>
</dbReference>
<gene>
    <name evidence="2" type="ORF">PBF_09147</name>
</gene>
<proteinExistence type="predicted"/>
<keyword evidence="1" id="KW-0472">Membrane</keyword>
<organism evidence="2 3">
    <name type="scientific">Cytobacillus firmus DS1</name>
    <dbReference type="NCBI Taxonomy" id="1307436"/>
    <lineage>
        <taxon>Bacteria</taxon>
        <taxon>Bacillati</taxon>
        <taxon>Bacillota</taxon>
        <taxon>Bacilli</taxon>
        <taxon>Bacillales</taxon>
        <taxon>Bacillaceae</taxon>
        <taxon>Cytobacillus</taxon>
    </lineage>
</organism>
<sequence length="62" mass="6624">MNIGLGLLLAPIAFIFMALGTISLKKRDRLIGNGLLIAGAIFLLGSVILLAGLYDPYSNHIR</sequence>
<keyword evidence="1" id="KW-1133">Transmembrane helix</keyword>
<dbReference type="AlphaFoldDB" id="W7KUQ0"/>
<dbReference type="eggNOG" id="ENOG502ZKVD">
    <property type="taxonomic scope" value="Bacteria"/>
</dbReference>
<reference evidence="2 3" key="2">
    <citation type="journal article" date="2016" name="Sci. Rep.">
        <title>A novel serine protease, Sep1, from Bacillus firmus DS-1 has nematicidal activity and degrades multiple intestinal-associated nematode proteins.</title>
        <authorList>
            <person name="Geng C."/>
            <person name="Nie X."/>
            <person name="Tang Z."/>
            <person name="Zhang Y."/>
            <person name="Lin J."/>
            <person name="Sun M."/>
            <person name="Peng D."/>
        </authorList>
    </citation>
    <scope>NUCLEOTIDE SEQUENCE [LARGE SCALE GENOMIC DNA]</scope>
    <source>
        <strain evidence="2 3">DS1</strain>
    </source>
</reference>
<comment type="caution">
    <text evidence="2">The sequence shown here is derived from an EMBL/GenBank/DDBJ whole genome shotgun (WGS) entry which is preliminary data.</text>
</comment>
<evidence type="ECO:0000313" key="2">
    <source>
        <dbReference type="EMBL" id="EWG11180.1"/>
    </source>
</evidence>
<dbReference type="RefSeq" id="WP_035329402.1">
    <property type="nucleotide sequence ID" value="NZ_APVL01000006.1"/>
</dbReference>
<dbReference type="PATRIC" id="fig|1307436.3.peg.1943"/>
<feature type="transmembrane region" description="Helical" evidence="1">
    <location>
        <begin position="30"/>
        <end position="54"/>
    </location>
</feature>
<dbReference type="Proteomes" id="UP000019270">
    <property type="component" value="Unassembled WGS sequence"/>
</dbReference>